<dbReference type="AlphaFoldDB" id="A0A2M4CAJ3"/>
<dbReference type="EMBL" id="GGFJ01012827">
    <property type="protein sequence ID" value="MBW61968.1"/>
    <property type="molecule type" value="Transcribed_RNA"/>
</dbReference>
<name>A0A2M4CAJ3_9DIPT</name>
<organism evidence="2">
    <name type="scientific">Anopheles marajoara</name>
    <dbReference type="NCBI Taxonomy" id="58244"/>
    <lineage>
        <taxon>Eukaryota</taxon>
        <taxon>Metazoa</taxon>
        <taxon>Ecdysozoa</taxon>
        <taxon>Arthropoda</taxon>
        <taxon>Hexapoda</taxon>
        <taxon>Insecta</taxon>
        <taxon>Pterygota</taxon>
        <taxon>Neoptera</taxon>
        <taxon>Endopterygota</taxon>
        <taxon>Diptera</taxon>
        <taxon>Nematocera</taxon>
        <taxon>Culicoidea</taxon>
        <taxon>Culicidae</taxon>
        <taxon>Anophelinae</taxon>
        <taxon>Anopheles</taxon>
    </lineage>
</organism>
<feature type="chain" id="PRO_5014967027" evidence="1">
    <location>
        <begin position="18"/>
        <end position="93"/>
    </location>
</feature>
<keyword evidence="1" id="KW-0732">Signal</keyword>
<protein>
    <submittedName>
        <fullName evidence="2">Putative secreted protein</fullName>
    </submittedName>
</protein>
<sequence length="93" mass="10009">MVAGILRFLFFFCSTCGSIVGLDRVVCSSPHNRALCLRIGESVLNSCPLSEFYSRSNVGSRSIALSGCKKIKHQLAIRKRPLHTVGSLALAAA</sequence>
<evidence type="ECO:0000256" key="1">
    <source>
        <dbReference type="SAM" id="SignalP"/>
    </source>
</evidence>
<accession>A0A2M4CAJ3</accession>
<proteinExistence type="predicted"/>
<reference evidence="2" key="1">
    <citation type="submission" date="2018-01" db="EMBL/GenBank/DDBJ databases">
        <title>An insight into the sialome of Amazonian anophelines.</title>
        <authorList>
            <person name="Ribeiro J.M."/>
            <person name="Scarpassa V."/>
            <person name="Calvo E."/>
        </authorList>
    </citation>
    <scope>NUCLEOTIDE SEQUENCE</scope>
    <source>
        <tissue evidence="2">Salivary glands</tissue>
    </source>
</reference>
<evidence type="ECO:0000313" key="2">
    <source>
        <dbReference type="EMBL" id="MBW61968.1"/>
    </source>
</evidence>
<feature type="signal peptide" evidence="1">
    <location>
        <begin position="1"/>
        <end position="17"/>
    </location>
</feature>